<gene>
    <name evidence="4" type="ORF">GAB14E_0052</name>
</gene>
<dbReference type="Gene3D" id="3.40.50.2300">
    <property type="match status" value="1"/>
</dbReference>
<dbReference type="SUPFAM" id="SSF53822">
    <property type="entry name" value="Periplasmic binding protein-like I"/>
    <property type="match status" value="1"/>
</dbReference>
<evidence type="ECO:0000256" key="1">
    <source>
        <dbReference type="ARBA" id="ARBA00010062"/>
    </source>
</evidence>
<comment type="similarity">
    <text evidence="1">Belongs to the leucine-binding protein family.</text>
</comment>
<dbReference type="AlphaFoldDB" id="A0A099L114"/>
<accession>A0A099L114</accession>
<evidence type="ECO:0000313" key="4">
    <source>
        <dbReference type="EMBL" id="KGJ96105.1"/>
    </source>
</evidence>
<dbReference type="EMBL" id="JQEC01000011">
    <property type="protein sequence ID" value="KGJ96105.1"/>
    <property type="molecule type" value="Genomic_DNA"/>
</dbReference>
<dbReference type="Pfam" id="PF13458">
    <property type="entry name" value="Peripla_BP_6"/>
    <property type="match status" value="1"/>
</dbReference>
<proteinExistence type="inferred from homology"/>
<comment type="caution">
    <text evidence="4">The sequence shown here is derived from an EMBL/GenBank/DDBJ whole genome shotgun (WGS) entry which is preliminary data.</text>
</comment>
<organism evidence="4 5">
    <name type="scientific">Colwellia psychrerythraea</name>
    <name type="common">Vibrio psychroerythus</name>
    <dbReference type="NCBI Taxonomy" id="28229"/>
    <lineage>
        <taxon>Bacteria</taxon>
        <taxon>Pseudomonadati</taxon>
        <taxon>Pseudomonadota</taxon>
        <taxon>Gammaproteobacteria</taxon>
        <taxon>Alteromonadales</taxon>
        <taxon>Colwelliaceae</taxon>
        <taxon>Colwellia</taxon>
    </lineage>
</organism>
<dbReference type="PANTHER" id="PTHR47235:SF1">
    <property type="entry name" value="BLR6548 PROTEIN"/>
    <property type="match status" value="1"/>
</dbReference>
<dbReference type="InterPro" id="IPR028081">
    <property type="entry name" value="Leu-bd"/>
</dbReference>
<dbReference type="PANTHER" id="PTHR47235">
    <property type="entry name" value="BLR6548 PROTEIN"/>
    <property type="match status" value="1"/>
</dbReference>
<evidence type="ECO:0000259" key="3">
    <source>
        <dbReference type="Pfam" id="PF13458"/>
    </source>
</evidence>
<evidence type="ECO:0000256" key="2">
    <source>
        <dbReference type="ARBA" id="ARBA00022729"/>
    </source>
</evidence>
<name>A0A099L114_COLPS</name>
<dbReference type="InterPro" id="IPR028082">
    <property type="entry name" value="Peripla_BP_I"/>
</dbReference>
<feature type="domain" description="Leucine-binding protein" evidence="3">
    <location>
        <begin position="5"/>
        <end position="134"/>
    </location>
</feature>
<sequence length="141" mass="15851">MSNALIGPTSDLGIELSKGANTYFNRMNKFGGIHNRLITIISLDDGYEPKNTVRNTKNLIEQEVLALFNYVGTPTSHAILPILTKSQVPYLMPFTGADFLRKPTSNNIFNLRASYYQEMKSQIDYLINIQNVKKNCLSDSS</sequence>
<dbReference type="OrthoDB" id="9147078at2"/>
<evidence type="ECO:0000313" key="5">
    <source>
        <dbReference type="Proteomes" id="UP000029868"/>
    </source>
</evidence>
<dbReference type="Proteomes" id="UP000029868">
    <property type="component" value="Unassembled WGS sequence"/>
</dbReference>
<dbReference type="PATRIC" id="fig|28229.3.peg.982"/>
<protein>
    <recommendedName>
        <fullName evidence="3">Leucine-binding protein domain-containing protein</fullName>
    </recommendedName>
</protein>
<reference evidence="4 5" key="1">
    <citation type="submission" date="2014-08" db="EMBL/GenBank/DDBJ databases">
        <title>Genomic and Phenotypic Diversity of Colwellia psychrerythraea strains from Disparate Marine Basins.</title>
        <authorList>
            <person name="Techtmann S.M."/>
            <person name="Stelling S.C."/>
            <person name="Utturkar S.M."/>
            <person name="Alshibli N."/>
            <person name="Harris A."/>
            <person name="Brown S.D."/>
            <person name="Hazen T.C."/>
        </authorList>
    </citation>
    <scope>NUCLEOTIDE SEQUENCE [LARGE SCALE GENOMIC DNA]</scope>
    <source>
        <strain evidence="4 5">GAB14E</strain>
    </source>
</reference>
<keyword evidence="2" id="KW-0732">Signal</keyword>